<organism evidence="1 2">
    <name type="scientific">Linnemannia exigua</name>
    <dbReference type="NCBI Taxonomy" id="604196"/>
    <lineage>
        <taxon>Eukaryota</taxon>
        <taxon>Fungi</taxon>
        <taxon>Fungi incertae sedis</taxon>
        <taxon>Mucoromycota</taxon>
        <taxon>Mortierellomycotina</taxon>
        <taxon>Mortierellomycetes</taxon>
        <taxon>Mortierellales</taxon>
        <taxon>Mortierellaceae</taxon>
        <taxon>Linnemannia</taxon>
    </lineage>
</organism>
<comment type="caution">
    <text evidence="1">The sequence shown here is derived from an EMBL/GenBank/DDBJ whole genome shotgun (WGS) entry which is preliminary data.</text>
</comment>
<sequence>MQMTDPQRQTSNFVSEPALAGRMDKQKGTWTRALVLFAITVLSLSTPTTTSEPTTKYASNITDFGASDRIAPLVLNVQQSFRALKDTKRTTSIRANVGISRTIDAGGSSLGVCYHGVDDKPSGCAKVESGTTGCLVAGKTATVTHRVAKGFVNRQIEIHANRNALCIDWVGFSYGGGDMHPARSRMAVTGDMTFECGHPWAYSGQDTNGFQHKCLFIGNVETMDYANTYSFAVEELWLSAEALRQNEDLSSVPNTVRYSCKSIGSWSRNDMPQTNPDCDKYDNSFDDGKDAPRKKKYISEEVHKANLLVNPNYAGKPVVDGFVEIETDYA</sequence>
<keyword evidence="2" id="KW-1185">Reference proteome</keyword>
<name>A0AAD4DAH2_9FUNG</name>
<dbReference type="EMBL" id="JAAAIL010000812">
    <property type="protein sequence ID" value="KAG0273039.1"/>
    <property type="molecule type" value="Genomic_DNA"/>
</dbReference>
<dbReference type="Proteomes" id="UP001194580">
    <property type="component" value="Unassembled WGS sequence"/>
</dbReference>
<gene>
    <name evidence="1" type="ORF">BGZ95_011162</name>
</gene>
<reference evidence="1" key="1">
    <citation type="journal article" date="2020" name="Fungal Divers.">
        <title>Resolving the Mortierellaceae phylogeny through synthesis of multi-gene phylogenetics and phylogenomics.</title>
        <authorList>
            <person name="Vandepol N."/>
            <person name="Liber J."/>
            <person name="Desiro A."/>
            <person name="Na H."/>
            <person name="Kennedy M."/>
            <person name="Barry K."/>
            <person name="Grigoriev I.V."/>
            <person name="Miller A.N."/>
            <person name="O'Donnell K."/>
            <person name="Stajich J.E."/>
            <person name="Bonito G."/>
        </authorList>
    </citation>
    <scope>NUCLEOTIDE SEQUENCE</scope>
    <source>
        <strain evidence="1">NRRL 28262</strain>
    </source>
</reference>
<accession>A0AAD4DAH2</accession>
<dbReference type="AlphaFoldDB" id="A0AAD4DAH2"/>
<proteinExistence type="predicted"/>
<protein>
    <submittedName>
        <fullName evidence="1">Uncharacterized protein</fullName>
    </submittedName>
</protein>
<evidence type="ECO:0000313" key="1">
    <source>
        <dbReference type="EMBL" id="KAG0273039.1"/>
    </source>
</evidence>
<evidence type="ECO:0000313" key="2">
    <source>
        <dbReference type="Proteomes" id="UP001194580"/>
    </source>
</evidence>